<reference evidence="4" key="1">
    <citation type="submission" date="2017-05" db="EMBL/GenBank/DDBJ databases">
        <title>Streptomyces olivochromogenes NBRC 3561 whole genome shotgun sequence.</title>
        <authorList>
            <person name="Dohra H."/>
            <person name="Kodani S."/>
        </authorList>
    </citation>
    <scope>NUCLEOTIDE SEQUENCE [LARGE SCALE GENOMIC DNA]</scope>
    <source>
        <strain evidence="4">NBRC 3561</strain>
    </source>
</reference>
<gene>
    <name evidence="3" type="ORF">SO3561_09772</name>
</gene>
<dbReference type="STRING" id="1963.AQJ27_39645"/>
<dbReference type="EMBL" id="BDQI01000047">
    <property type="protein sequence ID" value="GAX58201.1"/>
    <property type="molecule type" value="Genomic_DNA"/>
</dbReference>
<comment type="caution">
    <text evidence="3">The sequence shown here is derived from an EMBL/GenBank/DDBJ whole genome shotgun (WGS) entry which is preliminary data.</text>
</comment>
<evidence type="ECO:0000313" key="4">
    <source>
        <dbReference type="Proteomes" id="UP000217446"/>
    </source>
</evidence>
<organism evidence="3 4">
    <name type="scientific">Streptomyces olivochromogenes</name>
    <dbReference type="NCBI Taxonomy" id="1963"/>
    <lineage>
        <taxon>Bacteria</taxon>
        <taxon>Bacillati</taxon>
        <taxon>Actinomycetota</taxon>
        <taxon>Actinomycetes</taxon>
        <taxon>Kitasatosporales</taxon>
        <taxon>Streptomycetaceae</taxon>
        <taxon>Streptomyces</taxon>
    </lineage>
</organism>
<dbReference type="AlphaFoldDB" id="A0A250VVP2"/>
<feature type="compositionally biased region" description="Polar residues" evidence="1">
    <location>
        <begin position="17"/>
        <end position="34"/>
    </location>
</feature>
<keyword evidence="2" id="KW-0472">Membrane</keyword>
<evidence type="ECO:0000256" key="1">
    <source>
        <dbReference type="SAM" id="MobiDB-lite"/>
    </source>
</evidence>
<accession>A0A250VVP2</accession>
<name>A0A250VVP2_STROL</name>
<feature type="transmembrane region" description="Helical" evidence="2">
    <location>
        <begin position="83"/>
        <end position="114"/>
    </location>
</feature>
<dbReference type="PANTHER" id="PTHR37314:SF4">
    <property type="entry name" value="UPF0700 TRANSMEMBRANE PROTEIN YOAK"/>
    <property type="match status" value="1"/>
</dbReference>
<feature type="transmembrane region" description="Helical" evidence="2">
    <location>
        <begin position="49"/>
        <end position="71"/>
    </location>
</feature>
<evidence type="ECO:0000313" key="3">
    <source>
        <dbReference type="EMBL" id="GAX58201.1"/>
    </source>
</evidence>
<dbReference type="PANTHER" id="PTHR37314">
    <property type="entry name" value="SLR0142 PROTEIN"/>
    <property type="match status" value="1"/>
</dbReference>
<evidence type="ECO:0000256" key="2">
    <source>
        <dbReference type="SAM" id="Phobius"/>
    </source>
</evidence>
<keyword evidence="4" id="KW-1185">Reference proteome</keyword>
<feature type="transmembrane region" description="Helical" evidence="2">
    <location>
        <begin position="135"/>
        <end position="165"/>
    </location>
</feature>
<proteinExistence type="predicted"/>
<keyword evidence="2" id="KW-0812">Transmembrane</keyword>
<dbReference type="InterPro" id="IPR010699">
    <property type="entry name" value="DUF1275"/>
</dbReference>
<protein>
    <submittedName>
        <fullName evidence="3">Membrane protein</fullName>
    </submittedName>
</protein>
<keyword evidence="2" id="KW-1133">Transmembrane helix</keyword>
<feature type="transmembrane region" description="Helical" evidence="2">
    <location>
        <begin position="208"/>
        <end position="228"/>
    </location>
</feature>
<dbReference type="Proteomes" id="UP000217446">
    <property type="component" value="Unassembled WGS sequence"/>
</dbReference>
<sequence>MPAASVQPARRTRSPVRATQTEHGSWPKETTVTINHPPAQRAPGGREPLLPALMTATAVSGLIDAISYLGLGHVFTANMTGNVVIIGFAAAGVPGFSVLGSLVSLAAFLVGAVAAGRLETVMRHRTSSRWLRLTLVLEMVLLATATAVAFAASHAVYALIALTALAMGLRNGTVRKLAVPDVTTTVLTLTLTGLASDSTPAGGTNPRAGRRLVSVLAMLTGAFGGALLVQYTGLGWPLLAGTFGTAAAALAVPRSASPS</sequence>
<feature type="region of interest" description="Disordered" evidence="1">
    <location>
        <begin position="1"/>
        <end position="47"/>
    </location>
</feature>
<dbReference type="Pfam" id="PF06912">
    <property type="entry name" value="DUF1275"/>
    <property type="match status" value="1"/>
</dbReference>